<accession>A0A848ATH1</accession>
<name>A0A848ATH1_9BACT</name>
<sequence>MARYIQKNSKESFRTMKNLIDRLGFIERNGRRYSVVALAALSLALKGDPERICHRVSHGYRHHSRKLNRQNI</sequence>
<dbReference type="AlphaFoldDB" id="A0A848ATH1"/>
<gene>
    <name evidence="1" type="ORF">HF882_06700</name>
</gene>
<evidence type="ECO:0000313" key="2">
    <source>
        <dbReference type="Proteomes" id="UP000576225"/>
    </source>
</evidence>
<proteinExistence type="predicted"/>
<organism evidence="1 2">
    <name type="scientific">Victivallis vadensis</name>
    <dbReference type="NCBI Taxonomy" id="172901"/>
    <lineage>
        <taxon>Bacteria</taxon>
        <taxon>Pseudomonadati</taxon>
        <taxon>Lentisphaerota</taxon>
        <taxon>Lentisphaeria</taxon>
        <taxon>Victivallales</taxon>
        <taxon>Victivallaceae</taxon>
        <taxon>Victivallis</taxon>
    </lineage>
</organism>
<dbReference type="Proteomes" id="UP000576225">
    <property type="component" value="Unassembled WGS sequence"/>
</dbReference>
<dbReference type="RefSeq" id="WP_168962066.1">
    <property type="nucleotide sequence ID" value="NZ_JABAEW010000009.1"/>
</dbReference>
<protein>
    <submittedName>
        <fullName evidence="1">Uncharacterized protein</fullName>
    </submittedName>
</protein>
<comment type="caution">
    <text evidence="1">The sequence shown here is derived from an EMBL/GenBank/DDBJ whole genome shotgun (WGS) entry which is preliminary data.</text>
</comment>
<dbReference type="EMBL" id="JABAEW010000009">
    <property type="protein sequence ID" value="NMD86271.1"/>
    <property type="molecule type" value="Genomic_DNA"/>
</dbReference>
<reference evidence="1 2" key="1">
    <citation type="submission" date="2020-04" db="EMBL/GenBank/DDBJ databases">
        <authorList>
            <person name="Hitch T.C.A."/>
            <person name="Wylensek D."/>
            <person name="Clavel T."/>
        </authorList>
    </citation>
    <scope>NUCLEOTIDE SEQUENCE [LARGE SCALE GENOMIC DNA]</scope>
    <source>
        <strain evidence="1 2">COR2-253-APC-1A</strain>
    </source>
</reference>
<evidence type="ECO:0000313" key="1">
    <source>
        <dbReference type="EMBL" id="NMD86271.1"/>
    </source>
</evidence>